<feature type="region of interest" description="Disordered" evidence="1">
    <location>
        <begin position="149"/>
        <end position="172"/>
    </location>
</feature>
<gene>
    <name evidence="2" type="ORF">SCF082_LOCUS50864</name>
</gene>
<feature type="compositionally biased region" description="Low complexity" evidence="1">
    <location>
        <begin position="71"/>
        <end position="84"/>
    </location>
</feature>
<feature type="compositionally biased region" description="Basic and acidic residues" evidence="1">
    <location>
        <begin position="518"/>
        <end position="527"/>
    </location>
</feature>
<dbReference type="EMBL" id="CAXAMM010043306">
    <property type="protein sequence ID" value="CAK9109459.1"/>
    <property type="molecule type" value="Genomic_DNA"/>
</dbReference>
<feature type="region of interest" description="Disordered" evidence="1">
    <location>
        <begin position="207"/>
        <end position="284"/>
    </location>
</feature>
<evidence type="ECO:0000256" key="1">
    <source>
        <dbReference type="SAM" id="MobiDB-lite"/>
    </source>
</evidence>
<dbReference type="Proteomes" id="UP001642464">
    <property type="component" value="Unassembled WGS sequence"/>
</dbReference>
<feature type="compositionally biased region" description="Low complexity" evidence="1">
    <location>
        <begin position="220"/>
        <end position="230"/>
    </location>
</feature>
<accession>A0ABP0SB02</accession>
<keyword evidence="3" id="KW-1185">Reference proteome</keyword>
<feature type="region of interest" description="Disordered" evidence="1">
    <location>
        <begin position="518"/>
        <end position="560"/>
    </location>
</feature>
<sequence length="560" mass="59359">MAEDVATVSSSNSSLPETVIVCTPERPTALTATVSDRPTPSRRFSSVRRSSAASRAPSPVATELDSDGSASPRGSPSHPRLSHPSPRKGGVSQDDLLMMLEAPEAAEEPKEAPKADQAPLLPDLSAVAAAKHRADAECLTAPEPVEAADAMEAEQAPGAPAPAAPAADAPEHAAEHEWLMGCVARPLEQLLFGDSPERSLRIHSRARELLETPPDESGTKAAKASSSAPSRVQPPSIRPDPAKRPRLAPPDPPKEPRPTPSTGAIDLEAPRPAALGGVPSTARPVERAERRAMWFLQTLHGGPQEREEISCLAEEDESMMNAALETALNALRRKGVTSSGPAAAAQLLNELGQAAQANLNGLCCVPLDSDLYRSMPSELLGDPKVSAARLPPRPGKGGKVARAALAGAALHRAKEVVTQILDAMAPVVFKIGITCTPFVRWRAYEREGYEQMHLLHVTEEPGLVQMLEAALISEFQARPGCRNVARGGEGAFVSGRGSRGPRALLRLFGRGLLRRRRGDPAEARSEEDGTGMVEEETVAAAPEPEEEVTDLNGAVRGREW</sequence>
<organism evidence="2 3">
    <name type="scientific">Durusdinium trenchii</name>
    <dbReference type="NCBI Taxonomy" id="1381693"/>
    <lineage>
        <taxon>Eukaryota</taxon>
        <taxon>Sar</taxon>
        <taxon>Alveolata</taxon>
        <taxon>Dinophyceae</taxon>
        <taxon>Suessiales</taxon>
        <taxon>Symbiodiniaceae</taxon>
        <taxon>Durusdinium</taxon>
    </lineage>
</organism>
<proteinExistence type="predicted"/>
<feature type="region of interest" description="Disordered" evidence="1">
    <location>
        <begin position="1"/>
        <end position="120"/>
    </location>
</feature>
<feature type="compositionally biased region" description="Low complexity" evidence="1">
    <location>
        <begin position="37"/>
        <end position="62"/>
    </location>
</feature>
<feature type="compositionally biased region" description="Acidic residues" evidence="1">
    <location>
        <begin position="533"/>
        <end position="549"/>
    </location>
</feature>
<feature type="compositionally biased region" description="Polar residues" evidence="1">
    <location>
        <begin position="7"/>
        <end position="16"/>
    </location>
</feature>
<comment type="caution">
    <text evidence="2">The sequence shown here is derived from an EMBL/GenBank/DDBJ whole genome shotgun (WGS) entry which is preliminary data.</text>
</comment>
<evidence type="ECO:0000313" key="3">
    <source>
        <dbReference type="Proteomes" id="UP001642464"/>
    </source>
</evidence>
<protein>
    <submittedName>
        <fullName evidence="2">Uncharacterized protein</fullName>
    </submittedName>
</protein>
<evidence type="ECO:0000313" key="2">
    <source>
        <dbReference type="EMBL" id="CAK9109459.1"/>
    </source>
</evidence>
<name>A0ABP0SB02_9DINO</name>
<reference evidence="2 3" key="1">
    <citation type="submission" date="2024-02" db="EMBL/GenBank/DDBJ databases">
        <authorList>
            <person name="Chen Y."/>
            <person name="Shah S."/>
            <person name="Dougan E. K."/>
            <person name="Thang M."/>
            <person name="Chan C."/>
        </authorList>
    </citation>
    <scope>NUCLEOTIDE SEQUENCE [LARGE SCALE GENOMIC DNA]</scope>
</reference>